<comment type="caution">
    <text evidence="7">The sequence shown here is derived from an EMBL/GenBank/DDBJ whole genome shotgun (WGS) entry which is preliminary data.</text>
</comment>
<dbReference type="Gene3D" id="3.40.50.300">
    <property type="entry name" value="P-loop containing nucleotide triphosphate hydrolases"/>
    <property type="match status" value="1"/>
</dbReference>
<keyword evidence="4" id="KW-0342">GTP-binding</keyword>
<gene>
    <name evidence="7" type="primary">LSG1</name>
    <name evidence="7" type="ORF">FOL46_006583</name>
</gene>
<dbReference type="AlphaFoldDB" id="A0A7J6MQQ3"/>
<feature type="region of interest" description="Disordered" evidence="5">
    <location>
        <begin position="537"/>
        <end position="564"/>
    </location>
</feature>
<dbReference type="PANTHER" id="PTHR45709">
    <property type="entry name" value="LARGE SUBUNIT GTPASE 1 HOMOLOG-RELATED"/>
    <property type="match status" value="1"/>
</dbReference>
<organism evidence="7 8">
    <name type="scientific">Perkinsus olseni</name>
    <name type="common">Perkinsus atlanticus</name>
    <dbReference type="NCBI Taxonomy" id="32597"/>
    <lineage>
        <taxon>Eukaryota</taxon>
        <taxon>Sar</taxon>
        <taxon>Alveolata</taxon>
        <taxon>Perkinsozoa</taxon>
        <taxon>Perkinsea</taxon>
        <taxon>Perkinsida</taxon>
        <taxon>Perkinsidae</taxon>
        <taxon>Perkinsus</taxon>
    </lineage>
</organism>
<dbReference type="Pfam" id="PF01926">
    <property type="entry name" value="MMR_HSR1"/>
    <property type="match status" value="1"/>
</dbReference>
<dbReference type="InterPro" id="IPR043358">
    <property type="entry name" value="GNL1-like"/>
</dbReference>
<name>A0A7J6MQQ3_PEROL</name>
<feature type="compositionally biased region" description="Acidic residues" evidence="5">
    <location>
        <begin position="260"/>
        <end position="269"/>
    </location>
</feature>
<feature type="domain" description="G" evidence="6">
    <location>
        <begin position="314"/>
        <end position="376"/>
    </location>
</feature>
<proteinExistence type="predicted"/>
<keyword evidence="2" id="KW-0547">Nucleotide-binding</keyword>
<protein>
    <submittedName>
        <fullName evidence="7">Large subunit GTPase 1</fullName>
    </submittedName>
</protein>
<dbReference type="Proteomes" id="UP000572268">
    <property type="component" value="Unassembled WGS sequence"/>
</dbReference>
<dbReference type="EMBL" id="JABANN010000043">
    <property type="protein sequence ID" value="KAF4673726.1"/>
    <property type="molecule type" value="Genomic_DNA"/>
</dbReference>
<evidence type="ECO:0000256" key="2">
    <source>
        <dbReference type="ARBA" id="ARBA00022741"/>
    </source>
</evidence>
<reference evidence="7 8" key="1">
    <citation type="submission" date="2020-04" db="EMBL/GenBank/DDBJ databases">
        <title>Perkinsus olseni comparative genomics.</title>
        <authorList>
            <person name="Bogema D.R."/>
        </authorList>
    </citation>
    <scope>NUCLEOTIDE SEQUENCE [LARGE SCALE GENOMIC DNA]</scope>
    <source>
        <strain evidence="7">ATCC PRA-31</strain>
    </source>
</reference>
<dbReference type="GO" id="GO:0005525">
    <property type="term" value="F:GTP binding"/>
    <property type="evidence" value="ECO:0007669"/>
    <property type="project" value="UniProtKB-KW"/>
</dbReference>
<dbReference type="InterPro" id="IPR027417">
    <property type="entry name" value="P-loop_NTPase"/>
</dbReference>
<evidence type="ECO:0000256" key="5">
    <source>
        <dbReference type="SAM" id="MobiDB-lite"/>
    </source>
</evidence>
<feature type="region of interest" description="Disordered" evidence="5">
    <location>
        <begin position="482"/>
        <end position="517"/>
    </location>
</feature>
<feature type="compositionally biased region" description="Polar residues" evidence="5">
    <location>
        <begin position="492"/>
        <end position="504"/>
    </location>
</feature>
<evidence type="ECO:0000256" key="4">
    <source>
        <dbReference type="ARBA" id="ARBA00023134"/>
    </source>
</evidence>
<dbReference type="GO" id="GO:0005829">
    <property type="term" value="C:cytosol"/>
    <property type="evidence" value="ECO:0007669"/>
    <property type="project" value="TreeGrafter"/>
</dbReference>
<evidence type="ECO:0000259" key="6">
    <source>
        <dbReference type="Pfam" id="PF01926"/>
    </source>
</evidence>
<evidence type="ECO:0000256" key="1">
    <source>
        <dbReference type="ARBA" id="ARBA00022490"/>
    </source>
</evidence>
<sequence>MGKKKGQPSSKNNMGGALIASTQRRRMQHATASKVGLHTTEFGGNKTTAMEGSVLERNDLEEFMKLAEESHREFETQRYAQLVDVDSHVLVRGEAGEHEKPQIDIDVRIPRRPHWTPGISAEKLADMEMDNFLSWRKTLADYEEQQGYILTPFEKNLDFWRQLWRTVERSDVIFQILDARDPLFYYCGDLTKYVEEVAEVQGRSKHSVVLMNKSDFVPKEIRDEWRKYFEEEHPETHLEFFSALHELSKAVKVGETQQQDGDEDEEQEPQELTSADHKAALGKGIKDDDSDVLTVEGLMDLLKEYAARYDDKVTIGMVGFPNVGKSTVINALWGAKKVSMSRQPGKTKHLQTLELITEDKAGGNPIQLCDCPGLVFPTAVRSKADLVVSGTVPIDYLRDYRPSIDLIIEKVGLDKLLEHYKCADYCTLNFRRLGRTRALLSAYAVRYKKFLKLGVPDEYAAARVVLRDYCIGRITHYEYPPGFAPSKDPTSEDASCPTNQATIDDSSEPPLDATDDDGLAEDEMALELKELHEFLQSRGNADEAEDATEEGTERSTTNRKPTKRAMRMAMKKAGKNKQAQGSLYDDAARVSASLASKISPSSAVLNPGSRGRTSRRLQDPYGCSKIRLYDNLPPFFFRSRFYCVSTKDCNIRTSGAKLVLLSWQLALLHFLKHGEIVEVQSASTLEQFEYADLHCLKDPILLSRVDALFLMAFTASSGNSCFKERLYRILTLSASIMVQGQPVLPFQVTADYPARCKGGTGPQREPTGYVHIPKGGCLYNMRGINADGRYQERAAFRITSTVGRGGSVGVELDVIESDTPGVPNVTVTVSGLTLCGLGLSGSVAELTPAPGVDETTKYSEGEAYLPSYTHVFFKGKEAWSPNWYSLHGKANRNKLLMSATEELDTNDPNFNLKVKQSILIKRLENGWFYDISFERDGEYMDEAGKRKKFSVHKFVAIAPLYG</sequence>
<keyword evidence="1" id="KW-0963">Cytoplasm</keyword>
<feature type="region of interest" description="Disordered" evidence="5">
    <location>
        <begin position="253"/>
        <end position="273"/>
    </location>
</feature>
<accession>A0A7J6MQQ3</accession>
<dbReference type="PANTHER" id="PTHR45709:SF2">
    <property type="entry name" value="LARGE SUBUNIT GTPASE 1 HOMOLOG"/>
    <property type="match status" value="1"/>
</dbReference>
<evidence type="ECO:0000313" key="7">
    <source>
        <dbReference type="EMBL" id="KAF4673726.1"/>
    </source>
</evidence>
<dbReference type="CDD" id="cd01857">
    <property type="entry name" value="HSR1_MMR1"/>
    <property type="match status" value="1"/>
</dbReference>
<dbReference type="InterPro" id="IPR006073">
    <property type="entry name" value="GTP-bd"/>
</dbReference>
<dbReference type="SUPFAM" id="SSF52540">
    <property type="entry name" value="P-loop containing nucleoside triphosphate hydrolases"/>
    <property type="match status" value="1"/>
</dbReference>
<evidence type="ECO:0000256" key="3">
    <source>
        <dbReference type="ARBA" id="ARBA00022801"/>
    </source>
</evidence>
<evidence type="ECO:0000313" key="8">
    <source>
        <dbReference type="Proteomes" id="UP000572268"/>
    </source>
</evidence>
<keyword evidence="3" id="KW-0378">Hydrolase</keyword>
<dbReference type="GO" id="GO:0003924">
    <property type="term" value="F:GTPase activity"/>
    <property type="evidence" value="ECO:0007669"/>
    <property type="project" value="InterPro"/>
</dbReference>